<evidence type="ECO:0000259" key="8">
    <source>
        <dbReference type="Pfam" id="PF11967"/>
    </source>
</evidence>
<dbReference type="AlphaFoldDB" id="A0AA36XLB3"/>
<evidence type="ECO:0000256" key="3">
    <source>
        <dbReference type="ARBA" id="ARBA00022763"/>
    </source>
</evidence>
<dbReference type="SUPFAM" id="SSF57863">
    <property type="entry name" value="ArfGap/RecO-like zinc finger"/>
    <property type="match status" value="1"/>
</dbReference>
<dbReference type="Pfam" id="PF11967">
    <property type="entry name" value="RecO_N"/>
    <property type="match status" value="1"/>
</dbReference>
<reference evidence="9 10" key="1">
    <citation type="submission" date="2011-05" db="EMBL/GenBank/DDBJ databases">
        <authorList>
            <person name="Muzny D."/>
            <person name="Qin X."/>
            <person name="Deng J."/>
            <person name="Jiang H."/>
            <person name="Liu Y."/>
            <person name="Qu J."/>
            <person name="Song X.-Z."/>
            <person name="Zhang L."/>
            <person name="Thornton R."/>
            <person name="Coyle M."/>
            <person name="Francisco L."/>
            <person name="Jackson L."/>
            <person name="Javaid M."/>
            <person name="Korchina V."/>
            <person name="Kovar C."/>
            <person name="Mata R."/>
            <person name="Mathew T."/>
            <person name="Ngo R."/>
            <person name="Nguyen L."/>
            <person name="Nguyen N."/>
            <person name="Okwuonu G."/>
            <person name="Ongeri F."/>
            <person name="Pham C."/>
            <person name="Simmons D."/>
            <person name="Wilczek-Boney K."/>
            <person name="Hale W."/>
            <person name="Jakkamsetti A."/>
            <person name="Pham P."/>
            <person name="Ruth R."/>
            <person name="San Lucas F."/>
            <person name="Warren J."/>
            <person name="Zhang J."/>
            <person name="Zhao Z."/>
            <person name="Zhou C."/>
            <person name="Zhu D."/>
            <person name="Lee S."/>
            <person name="Bess C."/>
            <person name="Blankenburg K."/>
            <person name="Forbes L."/>
            <person name="Fu Q."/>
            <person name="Gubbala S."/>
            <person name="Hirani K."/>
            <person name="Jayaseelan J.C."/>
            <person name="Lara F."/>
            <person name="Munidasa M."/>
            <person name="Palculict T."/>
            <person name="Patil S."/>
            <person name="Pu L.-L."/>
            <person name="Saada N."/>
            <person name="Tang L."/>
            <person name="Weissenberger G."/>
            <person name="Zhu Y."/>
            <person name="Hemphill L."/>
            <person name="Shang Y."/>
            <person name="Youmans B."/>
            <person name="Ayvaz T."/>
            <person name="Ross M."/>
            <person name="Santibanez J."/>
            <person name="Aqrawi P."/>
            <person name="Gross S."/>
            <person name="Joshi V."/>
            <person name="Fowler G."/>
            <person name="Nazareth L."/>
            <person name="Reid J."/>
            <person name="Worley K."/>
            <person name="Petrosino J."/>
            <person name="Highlander S."/>
            <person name="Gibbs R."/>
        </authorList>
    </citation>
    <scope>NUCLEOTIDE SEQUENCE [LARGE SCALE GENOMIC DNA]</scope>
    <source>
        <strain evidence="9 10">ATCC 33926</strain>
    </source>
</reference>
<dbReference type="GO" id="GO:0006310">
    <property type="term" value="P:DNA recombination"/>
    <property type="evidence" value="ECO:0007669"/>
    <property type="project" value="UniProtKB-UniRule"/>
</dbReference>
<keyword evidence="3 7" id="KW-0227">DNA damage</keyword>
<dbReference type="SUPFAM" id="SSF50249">
    <property type="entry name" value="Nucleic acid-binding proteins"/>
    <property type="match status" value="1"/>
</dbReference>
<dbReference type="NCBIfam" id="TIGR00613">
    <property type="entry name" value="reco"/>
    <property type="match status" value="1"/>
</dbReference>
<dbReference type="Pfam" id="PF02565">
    <property type="entry name" value="RecO_C"/>
    <property type="match status" value="1"/>
</dbReference>
<gene>
    <name evidence="7 9" type="primary">recO</name>
    <name evidence="9" type="ORF">HMPREF9418_0869</name>
</gene>
<dbReference type="InterPro" id="IPR037278">
    <property type="entry name" value="ARFGAP/RecO"/>
</dbReference>
<evidence type="ECO:0000256" key="4">
    <source>
        <dbReference type="ARBA" id="ARBA00023172"/>
    </source>
</evidence>
<evidence type="ECO:0000256" key="1">
    <source>
        <dbReference type="ARBA" id="ARBA00007452"/>
    </source>
</evidence>
<evidence type="ECO:0000256" key="6">
    <source>
        <dbReference type="ARBA" id="ARBA00033409"/>
    </source>
</evidence>
<dbReference type="GO" id="GO:0006302">
    <property type="term" value="P:double-strand break repair"/>
    <property type="evidence" value="ECO:0007669"/>
    <property type="project" value="TreeGrafter"/>
</dbReference>
<dbReference type="PANTHER" id="PTHR33991:SF1">
    <property type="entry name" value="DNA REPAIR PROTEIN RECO"/>
    <property type="match status" value="1"/>
</dbReference>
<dbReference type="InterPro" id="IPR012340">
    <property type="entry name" value="NA-bd_OB-fold"/>
</dbReference>
<dbReference type="Proteomes" id="UP000004982">
    <property type="component" value="Unassembled WGS sequence"/>
</dbReference>
<evidence type="ECO:0000256" key="2">
    <source>
        <dbReference type="ARBA" id="ARBA00021310"/>
    </source>
</evidence>
<keyword evidence="4 7" id="KW-0233">DNA recombination</keyword>
<dbReference type="InterPro" id="IPR022572">
    <property type="entry name" value="DNA_rep/recomb_RecO_N"/>
</dbReference>
<dbReference type="HAMAP" id="MF_00201">
    <property type="entry name" value="RecO"/>
    <property type="match status" value="1"/>
</dbReference>
<comment type="function">
    <text evidence="7">Involved in DNA repair and RecF pathway recombination.</text>
</comment>
<comment type="caution">
    <text evidence="9">The sequence shown here is derived from an EMBL/GenBank/DDBJ whole genome shotgun (WGS) entry which is preliminary data.</text>
</comment>
<evidence type="ECO:0000313" key="9">
    <source>
        <dbReference type="EMBL" id="EGQ77620.1"/>
    </source>
</evidence>
<comment type="similarity">
    <text evidence="1 7">Belongs to the RecO family.</text>
</comment>
<evidence type="ECO:0000313" key="10">
    <source>
        <dbReference type="Proteomes" id="UP000004982"/>
    </source>
</evidence>
<organism evidence="9 10">
    <name type="scientific">Neisseria macacae ATCC 33926</name>
    <dbReference type="NCBI Taxonomy" id="997348"/>
    <lineage>
        <taxon>Bacteria</taxon>
        <taxon>Pseudomonadati</taxon>
        <taxon>Pseudomonadota</taxon>
        <taxon>Betaproteobacteria</taxon>
        <taxon>Neisseriales</taxon>
        <taxon>Neisseriaceae</taxon>
        <taxon>Neisseria</taxon>
    </lineage>
</organism>
<evidence type="ECO:0000256" key="7">
    <source>
        <dbReference type="HAMAP-Rule" id="MF_00201"/>
    </source>
</evidence>
<accession>A0AA36XLB3</accession>
<dbReference type="PANTHER" id="PTHR33991">
    <property type="entry name" value="DNA REPAIR PROTEIN RECO"/>
    <property type="match status" value="1"/>
</dbReference>
<dbReference type="InterPro" id="IPR003717">
    <property type="entry name" value="RecO"/>
</dbReference>
<dbReference type="Gene3D" id="2.40.50.140">
    <property type="entry name" value="Nucleic acid-binding proteins"/>
    <property type="match status" value="1"/>
</dbReference>
<sequence length="292" mass="33194">MILPSPFPLDTQSILNNKNIFRRPPTRFGKMHHTITHPVHTPDQLPMANQRINHEPVFLLASAPWRESSLWVEVFSRRYGRVALLARSARKRQSELRGVLVPFVPVSASWYGSQELKTLHRAEWIGGWPQPQGRALFSGLYINELMLKLTTREDPIPELYDALEAVMRAVCGESGHTAALRRFEWTLLSRLGFAPDLFHDGNGEAIRAEETYWLTPENAVVPIEEAERFNPRNHGVAVGGDILIQLREGDFTHPESLGQSLKITRLLIDNLLPEGIKSRQVLQQLQQFSFGV</sequence>
<dbReference type="InterPro" id="IPR042242">
    <property type="entry name" value="RecO_C"/>
</dbReference>
<name>A0AA36XLB3_9NEIS</name>
<proteinExistence type="inferred from homology"/>
<dbReference type="Gene3D" id="1.20.1440.120">
    <property type="entry name" value="Recombination protein O, C-terminal domain"/>
    <property type="match status" value="1"/>
</dbReference>
<dbReference type="EMBL" id="AFQE01000038">
    <property type="protein sequence ID" value="EGQ77620.1"/>
    <property type="molecule type" value="Genomic_DNA"/>
</dbReference>
<feature type="domain" description="DNA replication/recombination mediator RecO N-terminal" evidence="8">
    <location>
        <begin position="57"/>
        <end position="126"/>
    </location>
</feature>
<dbReference type="GO" id="GO:0043590">
    <property type="term" value="C:bacterial nucleoid"/>
    <property type="evidence" value="ECO:0007669"/>
    <property type="project" value="TreeGrafter"/>
</dbReference>
<keyword evidence="5 7" id="KW-0234">DNA repair</keyword>
<evidence type="ECO:0000256" key="5">
    <source>
        <dbReference type="ARBA" id="ARBA00023204"/>
    </source>
</evidence>
<protein>
    <recommendedName>
        <fullName evidence="2 7">DNA repair protein RecO</fullName>
    </recommendedName>
    <alternativeName>
        <fullName evidence="6 7">Recombination protein O</fullName>
    </alternativeName>
</protein>